<evidence type="ECO:0000256" key="3">
    <source>
        <dbReference type="ARBA" id="ARBA00023295"/>
    </source>
</evidence>
<dbReference type="GO" id="GO:0016787">
    <property type="term" value="F:hydrolase activity"/>
    <property type="evidence" value="ECO:0007669"/>
    <property type="project" value="UniProtKB-KW"/>
</dbReference>
<name>A0ABW2ALC7_9MICO</name>
<dbReference type="PROSITE" id="PS00775">
    <property type="entry name" value="GLYCOSYL_HYDROL_F3"/>
    <property type="match status" value="1"/>
</dbReference>
<keyword evidence="6" id="KW-1185">Reference proteome</keyword>
<proteinExistence type="inferred from homology"/>
<protein>
    <submittedName>
        <fullName evidence="5">Glycoside hydrolase family 3 N-terminal domain-containing protein</fullName>
    </submittedName>
</protein>
<sequence>MTVDRRVDQLVHTVLQPGFAGLQEPPRWLADAVGRGLGGVVYFSHNIGDVETTAALSRQLHDLGDVLIATDEEGGIVSRLGARSGSPHVGAAMLGRVDDVDATRAVGTAIGADLRASGIDIDLAPVVDVNSNPSNPVIGVRSFGATPQLVARHAIAYAEGLQSTGVAATAKHFPGHGDTAVDSHVGLPRVDAPIELLRERELAPFAAAVRAGVRAVMTAHVILPALDPSRPATISAPVLSMLRDELGFDGVIMTDALDMGAIRDTIGLGEGCVQALLAGADLLGLGNPVLGATSPDKDLQVFTEARTALVRAIDEGRLPVERLEEAADRIDALRRWRQSRSADLPMIDRSADLSVARRSLATRGSIQIAPKPLQILDIRRQRNVAAGALPALTVQAVLDTAPGSSVTSAFVLPDAVEGHADDSEFALRAGLPSAGVVVTGSPGHDAAEDEQLRAALAVSPNALVLVLGYATGTEELFGARNVVWTFGDSVPTAAAVTHLLQ</sequence>
<dbReference type="RefSeq" id="WP_382404307.1">
    <property type="nucleotide sequence ID" value="NZ_JBHSWH010000001.1"/>
</dbReference>
<evidence type="ECO:0000313" key="5">
    <source>
        <dbReference type="EMBL" id="MFC6707637.1"/>
    </source>
</evidence>
<gene>
    <name evidence="5" type="ORF">ACFQDH_20940</name>
</gene>
<dbReference type="PANTHER" id="PTHR30480">
    <property type="entry name" value="BETA-HEXOSAMINIDASE-RELATED"/>
    <property type="match status" value="1"/>
</dbReference>
<accession>A0ABW2ALC7</accession>
<dbReference type="InterPro" id="IPR019800">
    <property type="entry name" value="Glyco_hydro_3_AS"/>
</dbReference>
<reference evidence="6" key="1">
    <citation type="journal article" date="2019" name="Int. J. Syst. Evol. Microbiol.">
        <title>The Global Catalogue of Microorganisms (GCM) 10K type strain sequencing project: providing services to taxonomists for standard genome sequencing and annotation.</title>
        <authorList>
            <consortium name="The Broad Institute Genomics Platform"/>
            <consortium name="The Broad Institute Genome Sequencing Center for Infectious Disease"/>
            <person name="Wu L."/>
            <person name="Ma J."/>
        </authorList>
    </citation>
    <scope>NUCLEOTIDE SEQUENCE [LARGE SCALE GENOMIC DNA]</scope>
    <source>
        <strain evidence="6">CCUG 58127</strain>
    </source>
</reference>
<dbReference type="PANTHER" id="PTHR30480:SF16">
    <property type="entry name" value="GLYCOSIDE HYDROLASE FAMILY 3 DOMAIN PROTEIN"/>
    <property type="match status" value="1"/>
</dbReference>
<dbReference type="InterPro" id="IPR017853">
    <property type="entry name" value="GH"/>
</dbReference>
<dbReference type="InterPro" id="IPR050226">
    <property type="entry name" value="NagZ_Beta-hexosaminidase"/>
</dbReference>
<dbReference type="InterPro" id="IPR036962">
    <property type="entry name" value="Glyco_hydro_3_N_sf"/>
</dbReference>
<evidence type="ECO:0000256" key="2">
    <source>
        <dbReference type="ARBA" id="ARBA00022801"/>
    </source>
</evidence>
<dbReference type="Proteomes" id="UP001596298">
    <property type="component" value="Unassembled WGS sequence"/>
</dbReference>
<evidence type="ECO:0000259" key="4">
    <source>
        <dbReference type="Pfam" id="PF00933"/>
    </source>
</evidence>
<dbReference type="InterPro" id="IPR001764">
    <property type="entry name" value="Glyco_hydro_3_N"/>
</dbReference>
<comment type="caution">
    <text evidence="5">The sequence shown here is derived from an EMBL/GenBank/DDBJ whole genome shotgun (WGS) entry which is preliminary data.</text>
</comment>
<feature type="domain" description="Glycoside hydrolase family 3 N-terminal" evidence="4">
    <location>
        <begin position="20"/>
        <end position="331"/>
    </location>
</feature>
<evidence type="ECO:0000313" key="6">
    <source>
        <dbReference type="Proteomes" id="UP001596298"/>
    </source>
</evidence>
<organism evidence="5 6">
    <name type="scientific">Flexivirga alba</name>
    <dbReference type="NCBI Taxonomy" id="702742"/>
    <lineage>
        <taxon>Bacteria</taxon>
        <taxon>Bacillati</taxon>
        <taxon>Actinomycetota</taxon>
        <taxon>Actinomycetes</taxon>
        <taxon>Micrococcales</taxon>
        <taxon>Dermacoccaceae</taxon>
        <taxon>Flexivirga</taxon>
    </lineage>
</organism>
<dbReference type="EMBL" id="JBHSWH010000001">
    <property type="protein sequence ID" value="MFC6707637.1"/>
    <property type="molecule type" value="Genomic_DNA"/>
</dbReference>
<comment type="similarity">
    <text evidence="1">Belongs to the glycosyl hydrolase 3 family.</text>
</comment>
<evidence type="ECO:0000256" key="1">
    <source>
        <dbReference type="ARBA" id="ARBA00005336"/>
    </source>
</evidence>
<dbReference type="Pfam" id="PF00933">
    <property type="entry name" value="Glyco_hydro_3"/>
    <property type="match status" value="1"/>
</dbReference>
<keyword evidence="3" id="KW-0326">Glycosidase</keyword>
<dbReference type="Gene3D" id="3.20.20.300">
    <property type="entry name" value="Glycoside hydrolase, family 3, N-terminal domain"/>
    <property type="match status" value="1"/>
</dbReference>
<keyword evidence="2 5" id="KW-0378">Hydrolase</keyword>
<dbReference type="SUPFAM" id="SSF51445">
    <property type="entry name" value="(Trans)glycosidases"/>
    <property type="match status" value="1"/>
</dbReference>